<feature type="chain" id="PRO_5036488374" description="HAT C-terminal dimerisation domain-containing protein" evidence="2">
    <location>
        <begin position="20"/>
        <end position="115"/>
    </location>
</feature>
<evidence type="ECO:0000256" key="1">
    <source>
        <dbReference type="SAM" id="MobiDB-lite"/>
    </source>
</evidence>
<proteinExistence type="predicted"/>
<reference evidence="4" key="1">
    <citation type="submission" date="2016-04" db="EMBL/GenBank/DDBJ databases">
        <authorList>
            <person name="Nguyen H.D."/>
            <person name="Samba Siva P."/>
            <person name="Cullis J."/>
            <person name="Levesque C.A."/>
            <person name="Hambleton S."/>
        </authorList>
    </citation>
    <scope>NUCLEOTIDE SEQUENCE</scope>
    <source>
        <strain evidence="4">DAOMC 236426</strain>
    </source>
</reference>
<evidence type="ECO:0000259" key="3">
    <source>
        <dbReference type="Pfam" id="PF05699"/>
    </source>
</evidence>
<evidence type="ECO:0000313" key="5">
    <source>
        <dbReference type="Proteomes" id="UP000077684"/>
    </source>
</evidence>
<feature type="compositionally biased region" description="Basic and acidic residues" evidence="1">
    <location>
        <begin position="80"/>
        <end position="89"/>
    </location>
</feature>
<evidence type="ECO:0000256" key="2">
    <source>
        <dbReference type="SAM" id="SignalP"/>
    </source>
</evidence>
<gene>
    <name evidence="4" type="ORF">A4X06_0g9854</name>
</gene>
<sequence length="115" mass="12871">MWSGLTALALDVFSAPATSVDVERLFSKAGRHVTPLRHRLKAVKLGQMVTLGGWFREGWVPTDCLGTYLNDERDKKLMEKAKGKKRAEVEDPVDEQGDKTKRRRIAGDADDEDDA</sequence>
<dbReference type="SUPFAM" id="SSF53098">
    <property type="entry name" value="Ribonuclease H-like"/>
    <property type="match status" value="1"/>
</dbReference>
<feature type="domain" description="HAT C-terminal dimerisation" evidence="3">
    <location>
        <begin position="5"/>
        <end position="54"/>
    </location>
</feature>
<name>A0A8X7SRX0_9BASI</name>
<comment type="caution">
    <text evidence="4">The sequence shown here is derived from an EMBL/GenBank/DDBJ whole genome shotgun (WGS) entry which is preliminary data.</text>
</comment>
<reference evidence="4" key="2">
    <citation type="journal article" date="2019" name="IMA Fungus">
        <title>Genome sequencing and comparison of five Tilletia species to identify candidate genes for the detection of regulated species infecting wheat.</title>
        <authorList>
            <person name="Nguyen H.D.T."/>
            <person name="Sultana T."/>
            <person name="Kesanakurti P."/>
            <person name="Hambleton S."/>
        </authorList>
    </citation>
    <scope>NUCLEOTIDE SEQUENCE</scope>
    <source>
        <strain evidence="4">DAOMC 236426</strain>
    </source>
</reference>
<feature type="region of interest" description="Disordered" evidence="1">
    <location>
        <begin position="80"/>
        <end position="115"/>
    </location>
</feature>
<keyword evidence="2" id="KW-0732">Signal</keyword>
<organism evidence="4 5">
    <name type="scientific">Tilletia controversa</name>
    <name type="common">dwarf bunt fungus</name>
    <dbReference type="NCBI Taxonomy" id="13291"/>
    <lineage>
        <taxon>Eukaryota</taxon>
        <taxon>Fungi</taxon>
        <taxon>Dikarya</taxon>
        <taxon>Basidiomycota</taxon>
        <taxon>Ustilaginomycotina</taxon>
        <taxon>Exobasidiomycetes</taxon>
        <taxon>Tilletiales</taxon>
        <taxon>Tilletiaceae</taxon>
        <taxon>Tilletia</taxon>
    </lineage>
</organism>
<keyword evidence="5" id="KW-1185">Reference proteome</keyword>
<accession>A0A8X7SRX0</accession>
<dbReference type="GO" id="GO:0046983">
    <property type="term" value="F:protein dimerization activity"/>
    <property type="evidence" value="ECO:0007669"/>
    <property type="project" value="InterPro"/>
</dbReference>
<dbReference type="Pfam" id="PF05699">
    <property type="entry name" value="Dimer_Tnp_hAT"/>
    <property type="match status" value="1"/>
</dbReference>
<dbReference type="EMBL" id="LWDE02003468">
    <property type="protein sequence ID" value="KAE8235490.1"/>
    <property type="molecule type" value="Genomic_DNA"/>
</dbReference>
<feature type="signal peptide" evidence="2">
    <location>
        <begin position="1"/>
        <end position="19"/>
    </location>
</feature>
<protein>
    <recommendedName>
        <fullName evidence="3">HAT C-terminal dimerisation domain-containing protein</fullName>
    </recommendedName>
</protein>
<evidence type="ECO:0000313" key="4">
    <source>
        <dbReference type="EMBL" id="KAE8235490.1"/>
    </source>
</evidence>
<dbReference type="Proteomes" id="UP000077684">
    <property type="component" value="Unassembled WGS sequence"/>
</dbReference>
<dbReference type="AlphaFoldDB" id="A0A8X7SRX0"/>
<dbReference type="InterPro" id="IPR012337">
    <property type="entry name" value="RNaseH-like_sf"/>
</dbReference>
<dbReference type="InterPro" id="IPR008906">
    <property type="entry name" value="HATC_C_dom"/>
</dbReference>